<dbReference type="PANTHER" id="PTHR34137">
    <property type="entry name" value="EXODEOXYRIBONUCLEASE 7 SMALL SUBUNIT"/>
    <property type="match status" value="1"/>
</dbReference>
<dbReference type="InterPro" id="IPR003761">
    <property type="entry name" value="Exonuc_VII_S"/>
</dbReference>
<dbReference type="EC" id="3.1.11.6" evidence="6"/>
<evidence type="ECO:0000256" key="3">
    <source>
        <dbReference type="ARBA" id="ARBA00022722"/>
    </source>
</evidence>
<dbReference type="Proteomes" id="UP000823614">
    <property type="component" value="Unassembled WGS sequence"/>
</dbReference>
<gene>
    <name evidence="6" type="primary">xseB</name>
    <name evidence="7" type="ORF">IAA89_05725</name>
</gene>
<name>A0A9D9E8J8_9LACO</name>
<dbReference type="NCBIfam" id="TIGR01280">
    <property type="entry name" value="xseB"/>
    <property type="match status" value="1"/>
</dbReference>
<proteinExistence type="inferred from homology"/>
<dbReference type="NCBIfam" id="NF002138">
    <property type="entry name" value="PRK00977.1-2"/>
    <property type="match status" value="1"/>
</dbReference>
<keyword evidence="3 6" id="KW-0540">Nuclease</keyword>
<evidence type="ECO:0000313" key="7">
    <source>
        <dbReference type="EMBL" id="MBO8441911.1"/>
    </source>
</evidence>
<dbReference type="AlphaFoldDB" id="A0A9D9E8J8"/>
<dbReference type="PANTHER" id="PTHR34137:SF1">
    <property type="entry name" value="EXODEOXYRIBONUCLEASE 7 SMALL SUBUNIT"/>
    <property type="match status" value="1"/>
</dbReference>
<evidence type="ECO:0000256" key="2">
    <source>
        <dbReference type="ARBA" id="ARBA00022490"/>
    </source>
</evidence>
<dbReference type="GO" id="GO:0008855">
    <property type="term" value="F:exodeoxyribonuclease VII activity"/>
    <property type="evidence" value="ECO:0007669"/>
    <property type="project" value="UniProtKB-UniRule"/>
</dbReference>
<dbReference type="Pfam" id="PF02609">
    <property type="entry name" value="Exonuc_VII_S"/>
    <property type="match status" value="1"/>
</dbReference>
<comment type="similarity">
    <text evidence="1 6">Belongs to the XseB family.</text>
</comment>
<reference evidence="7" key="2">
    <citation type="journal article" date="2021" name="PeerJ">
        <title>Extensive microbial diversity within the chicken gut microbiome revealed by metagenomics and culture.</title>
        <authorList>
            <person name="Gilroy R."/>
            <person name="Ravi A."/>
            <person name="Getino M."/>
            <person name="Pursley I."/>
            <person name="Horton D.L."/>
            <person name="Alikhan N.F."/>
            <person name="Baker D."/>
            <person name="Gharbi K."/>
            <person name="Hall N."/>
            <person name="Watson M."/>
            <person name="Adriaenssens E.M."/>
            <person name="Foster-Nyarko E."/>
            <person name="Jarju S."/>
            <person name="Secka A."/>
            <person name="Antonio M."/>
            <person name="Oren A."/>
            <person name="Chaudhuri R.R."/>
            <person name="La Ragione R."/>
            <person name="Hildebrand F."/>
            <person name="Pallen M.J."/>
        </authorList>
    </citation>
    <scope>NUCLEOTIDE SEQUENCE</scope>
    <source>
        <strain evidence="7">C6-149</strain>
    </source>
</reference>
<accession>A0A9D9E8J8</accession>
<reference evidence="7" key="1">
    <citation type="submission" date="2020-10" db="EMBL/GenBank/DDBJ databases">
        <authorList>
            <person name="Gilroy R."/>
        </authorList>
    </citation>
    <scope>NUCLEOTIDE SEQUENCE</scope>
    <source>
        <strain evidence="7">C6-149</strain>
    </source>
</reference>
<dbReference type="SUPFAM" id="SSF116842">
    <property type="entry name" value="XseB-like"/>
    <property type="match status" value="1"/>
</dbReference>
<organism evidence="7 8">
    <name type="scientific">Candidatus Gallilactobacillus intestinavium</name>
    <dbReference type="NCBI Taxonomy" id="2840838"/>
    <lineage>
        <taxon>Bacteria</taxon>
        <taxon>Bacillati</taxon>
        <taxon>Bacillota</taxon>
        <taxon>Bacilli</taxon>
        <taxon>Lactobacillales</taxon>
        <taxon>Lactobacillaceae</taxon>
        <taxon>Lactobacillaceae incertae sedis</taxon>
        <taxon>Candidatus Gallilactobacillus</taxon>
    </lineage>
</organism>
<dbReference type="InterPro" id="IPR037004">
    <property type="entry name" value="Exonuc_VII_ssu_sf"/>
</dbReference>
<evidence type="ECO:0000313" key="8">
    <source>
        <dbReference type="Proteomes" id="UP000823614"/>
    </source>
</evidence>
<evidence type="ECO:0000256" key="5">
    <source>
        <dbReference type="ARBA" id="ARBA00022839"/>
    </source>
</evidence>
<dbReference type="EMBL" id="JADIMP010000093">
    <property type="protein sequence ID" value="MBO8441911.1"/>
    <property type="molecule type" value="Genomic_DNA"/>
</dbReference>
<sequence length="84" mass="9662">MTEKEPTFEEEMEQLKQIVNGLESGNLPLEEALDKYEQGIKLSKQLNDTLTKAEKKLTKMVNEEGQVTLFEEKDDLNDNADEED</sequence>
<dbReference type="GO" id="GO:0005829">
    <property type="term" value="C:cytosol"/>
    <property type="evidence" value="ECO:0007669"/>
    <property type="project" value="TreeGrafter"/>
</dbReference>
<dbReference type="GO" id="GO:0009318">
    <property type="term" value="C:exodeoxyribonuclease VII complex"/>
    <property type="evidence" value="ECO:0007669"/>
    <property type="project" value="UniProtKB-UniRule"/>
</dbReference>
<comment type="caution">
    <text evidence="7">The sequence shown here is derived from an EMBL/GenBank/DDBJ whole genome shotgun (WGS) entry which is preliminary data.</text>
</comment>
<keyword evidence="4 6" id="KW-0378">Hydrolase</keyword>
<dbReference type="HAMAP" id="MF_00337">
    <property type="entry name" value="Exonuc_7_S"/>
    <property type="match status" value="1"/>
</dbReference>
<dbReference type="Gene3D" id="1.10.287.1040">
    <property type="entry name" value="Exonuclease VII, small subunit"/>
    <property type="match status" value="1"/>
</dbReference>
<dbReference type="GO" id="GO:0006308">
    <property type="term" value="P:DNA catabolic process"/>
    <property type="evidence" value="ECO:0007669"/>
    <property type="project" value="UniProtKB-UniRule"/>
</dbReference>
<comment type="function">
    <text evidence="6">Bidirectionally degrades single-stranded DNA into large acid-insoluble oligonucleotides, which are then degraded further into small acid-soluble oligonucleotides.</text>
</comment>
<keyword evidence="2 6" id="KW-0963">Cytoplasm</keyword>
<protein>
    <recommendedName>
        <fullName evidence="6">Exodeoxyribonuclease 7 small subunit</fullName>
        <ecNumber evidence="6">3.1.11.6</ecNumber>
    </recommendedName>
    <alternativeName>
        <fullName evidence="6">Exodeoxyribonuclease VII small subunit</fullName>
        <shortName evidence="6">Exonuclease VII small subunit</shortName>
    </alternativeName>
</protein>
<comment type="catalytic activity">
    <reaction evidence="6">
        <text>Exonucleolytic cleavage in either 5'- to 3'- or 3'- to 5'-direction to yield nucleoside 5'-phosphates.</text>
        <dbReference type="EC" id="3.1.11.6"/>
    </reaction>
</comment>
<dbReference type="PIRSF" id="PIRSF006488">
    <property type="entry name" value="Exonuc_VII_S"/>
    <property type="match status" value="1"/>
</dbReference>
<evidence type="ECO:0000256" key="1">
    <source>
        <dbReference type="ARBA" id="ARBA00009998"/>
    </source>
</evidence>
<evidence type="ECO:0000256" key="6">
    <source>
        <dbReference type="HAMAP-Rule" id="MF_00337"/>
    </source>
</evidence>
<keyword evidence="5 6" id="KW-0269">Exonuclease</keyword>
<comment type="subunit">
    <text evidence="6">Heterooligomer composed of large and small subunits.</text>
</comment>
<comment type="subcellular location">
    <subcellularLocation>
        <location evidence="6">Cytoplasm</location>
    </subcellularLocation>
</comment>
<evidence type="ECO:0000256" key="4">
    <source>
        <dbReference type="ARBA" id="ARBA00022801"/>
    </source>
</evidence>